<evidence type="ECO:0000313" key="1">
    <source>
        <dbReference type="EMBL" id="KIK71838.1"/>
    </source>
</evidence>
<organism evidence="1 2">
    <name type="scientific">Paxillus rubicundulus Ve08.2h10</name>
    <dbReference type="NCBI Taxonomy" id="930991"/>
    <lineage>
        <taxon>Eukaryota</taxon>
        <taxon>Fungi</taxon>
        <taxon>Dikarya</taxon>
        <taxon>Basidiomycota</taxon>
        <taxon>Agaricomycotina</taxon>
        <taxon>Agaricomycetes</taxon>
        <taxon>Agaricomycetidae</taxon>
        <taxon>Boletales</taxon>
        <taxon>Paxilineae</taxon>
        <taxon>Paxillaceae</taxon>
        <taxon>Paxillus</taxon>
    </lineage>
</organism>
<gene>
    <name evidence="1" type="ORF">PAXRUDRAFT_181755</name>
</gene>
<dbReference type="HOGENOM" id="CLU_018552_1_3_1"/>
<proteinExistence type="predicted"/>
<protein>
    <submittedName>
        <fullName evidence="1">Uncharacterized protein</fullName>
    </submittedName>
</protein>
<dbReference type="OrthoDB" id="3228141at2759"/>
<dbReference type="Proteomes" id="UP000054538">
    <property type="component" value="Unassembled WGS sequence"/>
</dbReference>
<accession>A0A0D0C875</accession>
<reference evidence="1 2" key="1">
    <citation type="submission" date="2014-04" db="EMBL/GenBank/DDBJ databases">
        <authorList>
            <consortium name="DOE Joint Genome Institute"/>
            <person name="Kuo A."/>
            <person name="Kohler A."/>
            <person name="Jargeat P."/>
            <person name="Nagy L.G."/>
            <person name="Floudas D."/>
            <person name="Copeland A."/>
            <person name="Barry K.W."/>
            <person name="Cichocki N."/>
            <person name="Veneault-Fourrey C."/>
            <person name="LaButti K."/>
            <person name="Lindquist E.A."/>
            <person name="Lipzen A."/>
            <person name="Lundell T."/>
            <person name="Morin E."/>
            <person name="Murat C."/>
            <person name="Sun H."/>
            <person name="Tunlid A."/>
            <person name="Henrissat B."/>
            <person name="Grigoriev I.V."/>
            <person name="Hibbett D.S."/>
            <person name="Martin F."/>
            <person name="Nordberg H.P."/>
            <person name="Cantor M.N."/>
            <person name="Hua S.X."/>
        </authorList>
    </citation>
    <scope>NUCLEOTIDE SEQUENCE [LARGE SCALE GENOMIC DNA]</scope>
    <source>
        <strain evidence="1 2">Ve08.2h10</strain>
    </source>
</reference>
<keyword evidence="2" id="KW-1185">Reference proteome</keyword>
<dbReference type="AlphaFoldDB" id="A0A0D0C875"/>
<sequence length="136" mass="15085">MGSSNVPQMAVDAQLAIALYRFGHYGNAISTTMVTLWAGVGYGTIQLVTNCIMTAVCRVGFHQAALYWPNGEEKEEAKQWVEENSCPAWRDGWAMVDGTLVPLYSRLGFYGNAWYDRKSNYSLNVQVCSSSTIVDI</sequence>
<dbReference type="EMBL" id="KN831586">
    <property type="protein sequence ID" value="KIK71838.1"/>
    <property type="molecule type" value="Genomic_DNA"/>
</dbReference>
<reference evidence="2" key="2">
    <citation type="submission" date="2015-01" db="EMBL/GenBank/DDBJ databases">
        <title>Evolutionary Origins and Diversification of the Mycorrhizal Mutualists.</title>
        <authorList>
            <consortium name="DOE Joint Genome Institute"/>
            <consortium name="Mycorrhizal Genomics Consortium"/>
            <person name="Kohler A."/>
            <person name="Kuo A."/>
            <person name="Nagy L.G."/>
            <person name="Floudas D."/>
            <person name="Copeland A."/>
            <person name="Barry K.W."/>
            <person name="Cichocki N."/>
            <person name="Veneault-Fourrey C."/>
            <person name="LaButti K."/>
            <person name="Lindquist E.A."/>
            <person name="Lipzen A."/>
            <person name="Lundell T."/>
            <person name="Morin E."/>
            <person name="Murat C."/>
            <person name="Riley R."/>
            <person name="Ohm R."/>
            <person name="Sun H."/>
            <person name="Tunlid A."/>
            <person name="Henrissat B."/>
            <person name="Grigoriev I.V."/>
            <person name="Hibbett D.S."/>
            <person name="Martin F."/>
        </authorList>
    </citation>
    <scope>NUCLEOTIDE SEQUENCE [LARGE SCALE GENOMIC DNA]</scope>
    <source>
        <strain evidence="2">Ve08.2h10</strain>
    </source>
</reference>
<name>A0A0D0C875_9AGAM</name>
<dbReference type="InParanoid" id="A0A0D0C875"/>
<evidence type="ECO:0000313" key="2">
    <source>
        <dbReference type="Proteomes" id="UP000054538"/>
    </source>
</evidence>